<protein>
    <submittedName>
        <fullName evidence="2">Uncharacterized protein</fullName>
    </submittedName>
</protein>
<reference evidence="2 3" key="1">
    <citation type="submission" date="2020-08" db="EMBL/GenBank/DDBJ databases">
        <title>Genome sequence of Rhizobiales bacterium strain IZ6.</title>
        <authorList>
            <person name="Nakai R."/>
            <person name="Naganuma T."/>
        </authorList>
    </citation>
    <scope>NUCLEOTIDE SEQUENCE [LARGE SCALE GENOMIC DNA]</scope>
    <source>
        <strain evidence="2 3">IZ6</strain>
    </source>
</reference>
<feature type="transmembrane region" description="Helical" evidence="1">
    <location>
        <begin position="12"/>
        <end position="30"/>
    </location>
</feature>
<proteinExistence type="predicted"/>
<keyword evidence="3" id="KW-1185">Reference proteome</keyword>
<dbReference type="KEGG" id="tso:IZ6_23710"/>
<feature type="transmembrane region" description="Helical" evidence="1">
    <location>
        <begin position="36"/>
        <end position="54"/>
    </location>
</feature>
<dbReference type="Proteomes" id="UP000515317">
    <property type="component" value="Chromosome"/>
</dbReference>
<evidence type="ECO:0000313" key="2">
    <source>
        <dbReference type="EMBL" id="BCJ91636.1"/>
    </source>
</evidence>
<accession>A0A6S6QQ35</accession>
<keyword evidence="1" id="KW-0472">Membrane</keyword>
<sequence>MDLSAPTQPVFLIALIVGVLAIVSLLGVAIPVVSGYATWLLIGAFVLLVLGNVLRNL</sequence>
<gene>
    <name evidence="2" type="ORF">IZ6_23710</name>
</gene>
<dbReference type="RefSeq" id="WP_222875269.1">
    <property type="nucleotide sequence ID" value="NZ_AP023361.1"/>
</dbReference>
<keyword evidence="1" id="KW-1133">Transmembrane helix</keyword>
<name>A0A6S6QQ35_9HYPH</name>
<dbReference type="EMBL" id="AP023361">
    <property type="protein sequence ID" value="BCJ91636.1"/>
    <property type="molecule type" value="Genomic_DNA"/>
</dbReference>
<evidence type="ECO:0000256" key="1">
    <source>
        <dbReference type="SAM" id="Phobius"/>
    </source>
</evidence>
<dbReference type="AlphaFoldDB" id="A0A6S6QQ35"/>
<organism evidence="2 3">
    <name type="scientific">Terrihabitans soli</name>
    <dbReference type="NCBI Taxonomy" id="708113"/>
    <lineage>
        <taxon>Bacteria</taxon>
        <taxon>Pseudomonadati</taxon>
        <taxon>Pseudomonadota</taxon>
        <taxon>Alphaproteobacteria</taxon>
        <taxon>Hyphomicrobiales</taxon>
        <taxon>Terrihabitans</taxon>
    </lineage>
</organism>
<keyword evidence="1" id="KW-0812">Transmembrane</keyword>
<evidence type="ECO:0000313" key="3">
    <source>
        <dbReference type="Proteomes" id="UP000515317"/>
    </source>
</evidence>